<keyword evidence="1" id="KW-1133">Transmembrane helix</keyword>
<dbReference type="AlphaFoldDB" id="G8YPC9"/>
<feature type="transmembrane region" description="Helical" evidence="1">
    <location>
        <begin position="12"/>
        <end position="38"/>
    </location>
</feature>
<keyword evidence="1" id="KW-0472">Membrane</keyword>
<dbReference type="OMA" id="SGICIGR"/>
<dbReference type="Proteomes" id="UP000005222">
    <property type="component" value="Chromosome D"/>
</dbReference>
<keyword evidence="4" id="KW-1185">Reference proteome</keyword>
<organism evidence="3 4">
    <name type="scientific">Pichia sorbitophila (strain ATCC MYA-4447 / BCRC 22081 / CBS 7064 / NBRC 10061 / NRRL Y-12695)</name>
    <name type="common">Hybrid yeast</name>
    <dbReference type="NCBI Taxonomy" id="559304"/>
    <lineage>
        <taxon>Eukaryota</taxon>
        <taxon>Fungi</taxon>
        <taxon>Dikarya</taxon>
        <taxon>Ascomycota</taxon>
        <taxon>Saccharomycotina</taxon>
        <taxon>Pichiomycetes</taxon>
        <taxon>Debaryomycetaceae</taxon>
        <taxon>Millerozyma</taxon>
    </lineage>
</organism>
<accession>G8YPC9</accession>
<name>G8YPC9_PICSO</name>
<protein>
    <submittedName>
        <fullName evidence="3">Piso0_001139 protein</fullName>
    </submittedName>
</protein>
<reference evidence="3" key="1">
    <citation type="submission" date="2011-10" db="EMBL/GenBank/DDBJ databases">
        <authorList>
            <person name="Genoscope - CEA"/>
        </authorList>
    </citation>
    <scope>NUCLEOTIDE SEQUENCE</scope>
</reference>
<gene>
    <name evidence="3" type="primary">Piso0_001139</name>
    <name evidence="2" type="ORF">GNLVRS01_PISO0C11750g</name>
    <name evidence="3" type="ORF">GNLVRS01_PISO0D11817g</name>
</gene>
<dbReference type="InParanoid" id="G8YPC9"/>
<evidence type="ECO:0000313" key="4">
    <source>
        <dbReference type="Proteomes" id="UP000005222"/>
    </source>
</evidence>
<evidence type="ECO:0000256" key="1">
    <source>
        <dbReference type="SAM" id="Phobius"/>
    </source>
</evidence>
<dbReference type="Proteomes" id="UP000005222">
    <property type="component" value="Chromosome C"/>
</dbReference>
<reference evidence="4" key="2">
    <citation type="journal article" date="2012" name="G3 (Bethesda)">
        <title>Pichia sorbitophila, an interspecies yeast hybrid reveals early steps of genome resolution following polyploidization.</title>
        <authorList>
            <person name="Leh Louis V."/>
            <person name="Despons L."/>
            <person name="Friedrich A."/>
            <person name="Martin T."/>
            <person name="Durrens P."/>
            <person name="Casaregola S."/>
            <person name="Neuveglise C."/>
            <person name="Fairhead C."/>
            <person name="Marck C."/>
            <person name="Cruz J.A."/>
            <person name="Straub M.L."/>
            <person name="Kugler V."/>
            <person name="Sacerdot C."/>
            <person name="Uzunov Z."/>
            <person name="Thierry A."/>
            <person name="Weiss S."/>
            <person name="Bleykasten C."/>
            <person name="De Montigny J."/>
            <person name="Jacques N."/>
            <person name="Jung P."/>
            <person name="Lemaire M."/>
            <person name="Mallet S."/>
            <person name="Morel G."/>
            <person name="Richard G.F."/>
            <person name="Sarkar A."/>
            <person name="Savel G."/>
            <person name="Schacherer J."/>
            <person name="Seret M.L."/>
            <person name="Talla E."/>
            <person name="Samson G."/>
            <person name="Jubin C."/>
            <person name="Poulain J."/>
            <person name="Vacherie B."/>
            <person name="Barbe V."/>
            <person name="Pelletier E."/>
            <person name="Sherman D.J."/>
            <person name="Westhof E."/>
            <person name="Weissenbach J."/>
            <person name="Baret P.V."/>
            <person name="Wincker P."/>
            <person name="Gaillardin C."/>
            <person name="Dujon B."/>
            <person name="Souciet J.L."/>
        </authorList>
    </citation>
    <scope>NUCLEOTIDE SEQUENCE [LARGE SCALE GENOMIC DNA]</scope>
    <source>
        <strain evidence="4">ATCC MYA-4447 / BCRC 22081 / CBS 7064 / NBRC 10061 / NRRL Y-12695</strain>
    </source>
</reference>
<keyword evidence="1" id="KW-0812">Transmembrane</keyword>
<dbReference type="STRING" id="559304.G8YPC9"/>
<dbReference type="eggNOG" id="ENOG502RQ2C">
    <property type="taxonomic scope" value="Eukaryota"/>
</dbReference>
<evidence type="ECO:0000313" key="3">
    <source>
        <dbReference type="EMBL" id="CCE79100.1"/>
    </source>
</evidence>
<evidence type="ECO:0000313" key="2">
    <source>
        <dbReference type="EMBL" id="CCE78514.1"/>
    </source>
</evidence>
<sequence length="401" mass="45829">MASRATVIGSVVGTVLGVSLLISVLLFCYVFCCCVVFLEPEKEYSLTELKYRHSHKAFASNKKKSLRIFSWYRQKKNKEDIESQIDINKPPSSIIQYDTGEAQSVQSELVQENLQNEIYKPNMNDRILLPDNKFSHVSNEGDLYIIGDFRDSDNTPRKISGIHSVSDYTTPKMNDQTINAGFDSTITTRVPDGINFNAPDQYDSFTRTLMLQNIVNNANKNTNEFIIREVKDPFSKNNISMGGIVVVVKPFRGKYPSEFTFLQTGDLLRVVKFYIKEPQPEALFSTESKALNITRPSTSSIVAEHSGEENESQQFYRNYDLCIDETNQHYRNVYCTGILLNTYLDFDNKTRDFALKFKKDSIRENEFEILKDFPLNVVSLETTILRTMAESLSVNNDLATD</sequence>
<dbReference type="EMBL" id="FO082057">
    <property type="protein sequence ID" value="CCE78514.1"/>
    <property type="molecule type" value="Genomic_DNA"/>
</dbReference>
<dbReference type="HOGENOM" id="CLU_687185_0_0_1"/>
<dbReference type="EMBL" id="FO082056">
    <property type="protein sequence ID" value="CCE79100.1"/>
    <property type="molecule type" value="Genomic_DNA"/>
</dbReference>
<proteinExistence type="predicted"/>
<dbReference type="OrthoDB" id="4084460at2759"/>